<evidence type="ECO:0000313" key="3">
    <source>
        <dbReference type="Proteomes" id="UP000700596"/>
    </source>
</evidence>
<dbReference type="PROSITE" id="PS51212">
    <property type="entry name" value="WSC"/>
    <property type="match status" value="1"/>
</dbReference>
<dbReference type="Pfam" id="PF01822">
    <property type="entry name" value="WSC"/>
    <property type="match status" value="1"/>
</dbReference>
<evidence type="ECO:0000259" key="1">
    <source>
        <dbReference type="PROSITE" id="PS51212"/>
    </source>
</evidence>
<dbReference type="Proteomes" id="UP000700596">
    <property type="component" value="Unassembled WGS sequence"/>
</dbReference>
<proteinExistence type="predicted"/>
<keyword evidence="3" id="KW-1185">Reference proteome</keyword>
<dbReference type="InterPro" id="IPR002889">
    <property type="entry name" value="WSC_carb-bd"/>
</dbReference>
<protein>
    <recommendedName>
        <fullName evidence="1">WSC domain-containing protein</fullName>
    </recommendedName>
</protein>
<sequence>MSILQGLCLNPYPDNTSLPPNPFLGCTAHTGPSPSGTTPILNGSTSALDGNVTWSRCQDFCTVGTDKTGGAAYRYFAIENGNSCHCGDIFVFAPEFGSTPQADCENAVCSGSAGQEYCGGVNKMVTWEADAWVGKTTIVRGYVGFSMYFGLDTSITTPTTTPTTVSITTARHFTIPPS</sequence>
<comment type="caution">
    <text evidence="2">The sequence shown here is derived from an EMBL/GenBank/DDBJ whole genome shotgun (WGS) entry which is preliminary data.</text>
</comment>
<name>A0A9P9IFI0_9PLEO</name>
<accession>A0A9P9IFI0</accession>
<evidence type="ECO:0000313" key="2">
    <source>
        <dbReference type="EMBL" id="KAH7119943.1"/>
    </source>
</evidence>
<dbReference type="OrthoDB" id="2019572at2759"/>
<dbReference type="AlphaFoldDB" id="A0A9P9IFI0"/>
<dbReference type="EMBL" id="JAGMWT010000011">
    <property type="protein sequence ID" value="KAH7119943.1"/>
    <property type="molecule type" value="Genomic_DNA"/>
</dbReference>
<reference evidence="2" key="1">
    <citation type="journal article" date="2021" name="Nat. Commun.">
        <title>Genetic determinants of endophytism in the Arabidopsis root mycobiome.</title>
        <authorList>
            <person name="Mesny F."/>
            <person name="Miyauchi S."/>
            <person name="Thiergart T."/>
            <person name="Pickel B."/>
            <person name="Atanasova L."/>
            <person name="Karlsson M."/>
            <person name="Huettel B."/>
            <person name="Barry K.W."/>
            <person name="Haridas S."/>
            <person name="Chen C."/>
            <person name="Bauer D."/>
            <person name="Andreopoulos W."/>
            <person name="Pangilinan J."/>
            <person name="LaButti K."/>
            <person name="Riley R."/>
            <person name="Lipzen A."/>
            <person name="Clum A."/>
            <person name="Drula E."/>
            <person name="Henrissat B."/>
            <person name="Kohler A."/>
            <person name="Grigoriev I.V."/>
            <person name="Martin F.M."/>
            <person name="Hacquard S."/>
        </authorList>
    </citation>
    <scope>NUCLEOTIDE SEQUENCE</scope>
    <source>
        <strain evidence="2">MPI-CAGE-CH-0243</strain>
    </source>
</reference>
<feature type="domain" description="WSC" evidence="1">
    <location>
        <begin position="20"/>
        <end position="130"/>
    </location>
</feature>
<organism evidence="2 3">
    <name type="scientific">Dendryphion nanum</name>
    <dbReference type="NCBI Taxonomy" id="256645"/>
    <lineage>
        <taxon>Eukaryota</taxon>
        <taxon>Fungi</taxon>
        <taxon>Dikarya</taxon>
        <taxon>Ascomycota</taxon>
        <taxon>Pezizomycotina</taxon>
        <taxon>Dothideomycetes</taxon>
        <taxon>Pleosporomycetidae</taxon>
        <taxon>Pleosporales</taxon>
        <taxon>Torulaceae</taxon>
        <taxon>Dendryphion</taxon>
    </lineage>
</organism>
<gene>
    <name evidence="2" type="ORF">B0J11DRAFT_508726</name>
</gene>